<evidence type="ECO:0000256" key="16">
    <source>
        <dbReference type="SAM" id="Phobius"/>
    </source>
</evidence>
<feature type="disulfide bond" evidence="14">
    <location>
        <begin position="55"/>
        <end position="88"/>
    </location>
</feature>
<comment type="similarity">
    <text evidence="4">Belongs to the RBT5 family.</text>
</comment>
<evidence type="ECO:0000256" key="2">
    <source>
        <dbReference type="ARBA" id="ARBA00004589"/>
    </source>
</evidence>
<dbReference type="EMBL" id="JAGPXF010000004">
    <property type="protein sequence ID" value="KAH7245575.1"/>
    <property type="molecule type" value="Genomic_DNA"/>
</dbReference>
<keyword evidence="14" id="KW-0408">Iron</keyword>
<dbReference type="Proteomes" id="UP000813427">
    <property type="component" value="Unassembled WGS sequence"/>
</dbReference>
<evidence type="ECO:0000256" key="13">
    <source>
        <dbReference type="ARBA" id="ARBA00038359"/>
    </source>
</evidence>
<dbReference type="GO" id="GO:0005576">
    <property type="term" value="C:extracellular region"/>
    <property type="evidence" value="ECO:0007669"/>
    <property type="project" value="UniProtKB-SubCell"/>
</dbReference>
<feature type="domain" description="CFEM" evidence="18">
    <location>
        <begin position="5"/>
        <end position="112"/>
    </location>
</feature>
<dbReference type="Pfam" id="PF20684">
    <property type="entry name" value="Fung_rhodopsin"/>
    <property type="match status" value="1"/>
</dbReference>
<keyword evidence="11 14" id="KW-1015">Disulfide bond</keyword>
<comment type="similarity">
    <text evidence="13">Belongs to the SAT4 family.</text>
</comment>
<dbReference type="PANTHER" id="PTHR33048:SF143">
    <property type="entry name" value="EXTRACELLULAR MEMBRANE PROTEIN CFEM DOMAIN-CONTAINING PROTEIN-RELATED"/>
    <property type="match status" value="1"/>
</dbReference>
<dbReference type="GO" id="GO:0098552">
    <property type="term" value="C:side of membrane"/>
    <property type="evidence" value="ECO:0007669"/>
    <property type="project" value="UniProtKB-KW"/>
</dbReference>
<keyword evidence="14" id="KW-0349">Heme</keyword>
<evidence type="ECO:0000256" key="3">
    <source>
        <dbReference type="ARBA" id="ARBA00004613"/>
    </source>
</evidence>
<feature type="transmembrane region" description="Helical" evidence="16">
    <location>
        <begin position="211"/>
        <end position="232"/>
    </location>
</feature>
<evidence type="ECO:0000256" key="10">
    <source>
        <dbReference type="ARBA" id="ARBA00023136"/>
    </source>
</evidence>
<comment type="caution">
    <text evidence="14">Lacks conserved residue(s) required for the propagation of feature annotation.</text>
</comment>
<evidence type="ECO:0000256" key="8">
    <source>
        <dbReference type="ARBA" id="ARBA00022729"/>
    </source>
</evidence>
<dbReference type="PANTHER" id="PTHR33048">
    <property type="entry name" value="PTH11-LIKE INTEGRAL MEMBRANE PROTEIN (AFU_ORTHOLOGUE AFUA_5G11245)"/>
    <property type="match status" value="1"/>
</dbReference>
<evidence type="ECO:0000259" key="18">
    <source>
        <dbReference type="PROSITE" id="PS52012"/>
    </source>
</evidence>
<dbReference type="SMART" id="SM00747">
    <property type="entry name" value="CFEM"/>
    <property type="match status" value="1"/>
</dbReference>
<evidence type="ECO:0000256" key="11">
    <source>
        <dbReference type="ARBA" id="ARBA00023157"/>
    </source>
</evidence>
<protein>
    <recommendedName>
        <fullName evidence="18">CFEM domain-containing protein</fullName>
    </recommendedName>
</protein>
<feature type="binding site" description="axial binding residue" evidence="14">
    <location>
        <position position="50"/>
    </location>
    <ligand>
        <name>heme</name>
        <dbReference type="ChEBI" id="CHEBI:30413"/>
    </ligand>
    <ligandPart>
        <name>Fe</name>
        <dbReference type="ChEBI" id="CHEBI:18248"/>
    </ligandPart>
</feature>
<evidence type="ECO:0000256" key="6">
    <source>
        <dbReference type="ARBA" id="ARBA00022622"/>
    </source>
</evidence>
<keyword evidence="5" id="KW-0964">Secreted</keyword>
<keyword evidence="14" id="KW-0479">Metal-binding</keyword>
<organism evidence="19 20">
    <name type="scientific">Fusarium tricinctum</name>
    <dbReference type="NCBI Taxonomy" id="61284"/>
    <lineage>
        <taxon>Eukaryota</taxon>
        <taxon>Fungi</taxon>
        <taxon>Dikarya</taxon>
        <taxon>Ascomycota</taxon>
        <taxon>Pezizomycotina</taxon>
        <taxon>Sordariomycetes</taxon>
        <taxon>Hypocreomycetidae</taxon>
        <taxon>Hypocreales</taxon>
        <taxon>Nectriaceae</taxon>
        <taxon>Fusarium</taxon>
        <taxon>Fusarium tricinctum species complex</taxon>
    </lineage>
</organism>
<evidence type="ECO:0000256" key="4">
    <source>
        <dbReference type="ARBA" id="ARBA00010031"/>
    </source>
</evidence>
<feature type="transmembrane region" description="Helical" evidence="16">
    <location>
        <begin position="173"/>
        <end position="199"/>
    </location>
</feature>
<keyword evidence="20" id="KW-1185">Reference proteome</keyword>
<proteinExistence type="inferred from homology"/>
<dbReference type="PROSITE" id="PS52012">
    <property type="entry name" value="CFEM"/>
    <property type="match status" value="1"/>
</dbReference>
<name>A0A8K0RYC3_9HYPO</name>
<keyword evidence="10 16" id="KW-0472">Membrane</keyword>
<dbReference type="GO" id="GO:0046872">
    <property type="term" value="F:metal ion binding"/>
    <property type="evidence" value="ECO:0007669"/>
    <property type="project" value="UniProtKB-UniRule"/>
</dbReference>
<dbReference type="InterPro" id="IPR049326">
    <property type="entry name" value="Rhodopsin_dom_fungi"/>
</dbReference>
<feature type="transmembrane region" description="Helical" evidence="16">
    <location>
        <begin position="294"/>
        <end position="314"/>
    </location>
</feature>
<evidence type="ECO:0000256" key="14">
    <source>
        <dbReference type="PROSITE-ProRule" id="PRU01356"/>
    </source>
</evidence>
<keyword evidence="9 16" id="KW-1133">Transmembrane helix</keyword>
<dbReference type="InterPro" id="IPR008427">
    <property type="entry name" value="Extracellular_membr_CFEM_dom"/>
</dbReference>
<feature type="signal peptide" evidence="17">
    <location>
        <begin position="1"/>
        <end position="20"/>
    </location>
</feature>
<feature type="transmembrane region" description="Helical" evidence="16">
    <location>
        <begin position="101"/>
        <end position="120"/>
    </location>
</feature>
<gene>
    <name evidence="19" type="ORF">BKA59DRAFT_544807</name>
</gene>
<dbReference type="AlphaFoldDB" id="A0A8K0RYC3"/>
<keyword evidence="7 16" id="KW-0812">Transmembrane</keyword>
<evidence type="ECO:0000313" key="20">
    <source>
        <dbReference type="Proteomes" id="UP000813427"/>
    </source>
</evidence>
<keyword evidence="6" id="KW-0325">Glycoprotein</keyword>
<comment type="caution">
    <text evidence="19">The sequence shown here is derived from an EMBL/GenBank/DDBJ whole genome shotgun (WGS) entry which is preliminary data.</text>
</comment>
<comment type="subcellular location">
    <subcellularLocation>
        <location evidence="2">Membrane</location>
        <topology evidence="2">Lipid-anchor</topology>
        <topology evidence="2">GPI-anchor</topology>
    </subcellularLocation>
    <subcellularLocation>
        <location evidence="1">Membrane</location>
        <topology evidence="1">Multi-pass membrane protein</topology>
    </subcellularLocation>
    <subcellularLocation>
        <location evidence="3">Secreted</location>
    </subcellularLocation>
</comment>
<dbReference type="InterPro" id="IPR052337">
    <property type="entry name" value="SAT4-like"/>
</dbReference>
<evidence type="ECO:0000256" key="9">
    <source>
        <dbReference type="ARBA" id="ARBA00022989"/>
    </source>
</evidence>
<feature type="transmembrane region" description="Helical" evidence="16">
    <location>
        <begin position="259"/>
        <end position="282"/>
    </location>
</feature>
<feature type="region of interest" description="Disordered" evidence="15">
    <location>
        <begin position="367"/>
        <end position="436"/>
    </location>
</feature>
<accession>A0A8K0RYC3</accession>
<evidence type="ECO:0000256" key="5">
    <source>
        <dbReference type="ARBA" id="ARBA00022525"/>
    </source>
</evidence>
<feature type="chain" id="PRO_5035427234" description="CFEM domain-containing protein" evidence="17">
    <location>
        <begin position="21"/>
        <end position="436"/>
    </location>
</feature>
<dbReference type="Pfam" id="PF05730">
    <property type="entry name" value="CFEM"/>
    <property type="match status" value="1"/>
</dbReference>
<keyword evidence="8 17" id="KW-0732">Signal</keyword>
<evidence type="ECO:0000313" key="19">
    <source>
        <dbReference type="EMBL" id="KAH7245575.1"/>
    </source>
</evidence>
<evidence type="ECO:0000256" key="15">
    <source>
        <dbReference type="SAM" id="MobiDB-lite"/>
    </source>
</evidence>
<keyword evidence="6" id="KW-0336">GPI-anchor</keyword>
<feature type="compositionally biased region" description="Polar residues" evidence="15">
    <location>
        <begin position="367"/>
        <end position="393"/>
    </location>
</feature>
<keyword evidence="12" id="KW-0449">Lipoprotein</keyword>
<dbReference type="OrthoDB" id="2496787at2759"/>
<evidence type="ECO:0000256" key="1">
    <source>
        <dbReference type="ARBA" id="ARBA00004141"/>
    </source>
</evidence>
<sequence>MHMLWLLVLTWGFLASQVSCFDATQLLTQLPECAGSCLLDLVSNSTCGIDVECLCADPKLKTQVASCVQSKCLPREALSTLNVTSIACDFPIRDKHMDFEVLAIVMGAITAIVVALRFFSKLHYERRFRLDDYLVVFCFVLNVANTVLCIYGLSGNGLGRDTWKVSPDTVTDFLMFLYIGQTIYASDIFITKICVLLFYLRIFPVVSVQRVIWGTIGLCTLCMIVFDILAIAQCRPISFFWISWDRLHEGEGKCIGVNALGWAIAAASIILDVWMLAIPLSQLVQLQMKWQRKVAVGLMFTVGTFVTIVSILRLRYLVAFGKSSNPLWDSFNTVYWSDIEINVAIWCVCMPDLRMVIRKLFPKLKSSIGSSNPPQGSAPTSRQQGRSGNNSSFHTHESVYKSKPVQRRGEDEPSSSTADLVELSTLTSRHDTRSLV</sequence>
<evidence type="ECO:0000256" key="7">
    <source>
        <dbReference type="ARBA" id="ARBA00022692"/>
    </source>
</evidence>
<reference evidence="19" key="1">
    <citation type="journal article" date="2021" name="Nat. Commun.">
        <title>Genetic determinants of endophytism in the Arabidopsis root mycobiome.</title>
        <authorList>
            <person name="Mesny F."/>
            <person name="Miyauchi S."/>
            <person name="Thiergart T."/>
            <person name="Pickel B."/>
            <person name="Atanasova L."/>
            <person name="Karlsson M."/>
            <person name="Huettel B."/>
            <person name="Barry K.W."/>
            <person name="Haridas S."/>
            <person name="Chen C."/>
            <person name="Bauer D."/>
            <person name="Andreopoulos W."/>
            <person name="Pangilinan J."/>
            <person name="LaButti K."/>
            <person name="Riley R."/>
            <person name="Lipzen A."/>
            <person name="Clum A."/>
            <person name="Drula E."/>
            <person name="Henrissat B."/>
            <person name="Kohler A."/>
            <person name="Grigoriev I.V."/>
            <person name="Martin F.M."/>
            <person name="Hacquard S."/>
        </authorList>
    </citation>
    <scope>NUCLEOTIDE SEQUENCE</scope>
    <source>
        <strain evidence="19">MPI-SDFR-AT-0068</strain>
    </source>
</reference>
<evidence type="ECO:0000256" key="12">
    <source>
        <dbReference type="ARBA" id="ARBA00023288"/>
    </source>
</evidence>
<feature type="transmembrane region" description="Helical" evidence="16">
    <location>
        <begin position="132"/>
        <end position="153"/>
    </location>
</feature>
<evidence type="ECO:0000256" key="17">
    <source>
        <dbReference type="SAM" id="SignalP"/>
    </source>
</evidence>